<evidence type="ECO:0000259" key="8">
    <source>
        <dbReference type="Pfam" id="PF12914"/>
    </source>
</evidence>
<dbReference type="Proteomes" id="UP000461162">
    <property type="component" value="Unassembled WGS sequence"/>
</dbReference>
<evidence type="ECO:0000313" key="10">
    <source>
        <dbReference type="Proteomes" id="UP000461162"/>
    </source>
</evidence>
<feature type="domain" description="SH3b2-type SH3" evidence="8">
    <location>
        <begin position="221"/>
        <end position="263"/>
    </location>
</feature>
<dbReference type="Pfam" id="PF12912">
    <property type="entry name" value="N_NLPC_P60"/>
    <property type="match status" value="1"/>
</dbReference>
<dbReference type="GO" id="GO:0006508">
    <property type="term" value="P:proteolysis"/>
    <property type="evidence" value="ECO:0007669"/>
    <property type="project" value="UniProtKB-KW"/>
</dbReference>
<dbReference type="EMBL" id="WODC01000003">
    <property type="protein sequence ID" value="MUM77322.1"/>
    <property type="molecule type" value="Genomic_DNA"/>
</dbReference>
<keyword evidence="2" id="KW-0645">Protease</keyword>
<keyword evidence="3 9" id="KW-0378">Hydrolase</keyword>
<feature type="domain" description="NlpC/P60" evidence="5">
    <location>
        <begin position="318"/>
        <end position="399"/>
    </location>
</feature>
<evidence type="ECO:0000256" key="3">
    <source>
        <dbReference type="ARBA" id="ARBA00022801"/>
    </source>
</evidence>
<comment type="caution">
    <text evidence="9">The sequence shown here is derived from an EMBL/GenBank/DDBJ whole genome shotgun (WGS) entry which is preliminary data.</text>
</comment>
<evidence type="ECO:0000313" key="9">
    <source>
        <dbReference type="EMBL" id="MUM77322.1"/>
    </source>
</evidence>
<reference evidence="9 10" key="1">
    <citation type="submission" date="2019-11" db="EMBL/GenBank/DDBJ databases">
        <title>Pseudodesulfovibrio alkaliphilus, sp. nov., an alkaliphilic sulfate-reducing bacteria from mud volcano of Taman peninsula, Russia.</title>
        <authorList>
            <person name="Frolova A."/>
            <person name="Merkel A.Y."/>
            <person name="Slobodkin A.I."/>
        </authorList>
    </citation>
    <scope>NUCLEOTIDE SEQUENCE [LARGE SCALE GENOMIC DNA]</scope>
    <source>
        <strain evidence="9 10">F-1</strain>
    </source>
</reference>
<evidence type="ECO:0000259" key="7">
    <source>
        <dbReference type="Pfam" id="PF12913"/>
    </source>
</evidence>
<accession>A0A7K1KN63</accession>
<dbReference type="Gene3D" id="3.90.1720.10">
    <property type="entry name" value="endopeptidase domain like (from Nostoc punctiforme)"/>
    <property type="match status" value="1"/>
</dbReference>
<organism evidence="9 10">
    <name type="scientific">Pseudodesulfovibrio alkaliphilus</name>
    <dbReference type="NCBI Taxonomy" id="2661613"/>
    <lineage>
        <taxon>Bacteria</taxon>
        <taxon>Pseudomonadati</taxon>
        <taxon>Thermodesulfobacteriota</taxon>
        <taxon>Desulfovibrionia</taxon>
        <taxon>Desulfovibrionales</taxon>
        <taxon>Desulfovibrionaceae</taxon>
    </lineage>
</organism>
<keyword evidence="10" id="KW-1185">Reference proteome</keyword>
<dbReference type="AlphaFoldDB" id="A0A7K1KN63"/>
<dbReference type="InterPro" id="IPR027017">
    <property type="entry name" value="P60_peptidase_YkfC"/>
</dbReference>
<dbReference type="InterPro" id="IPR025606">
    <property type="entry name" value="NLPC/P60_N_dom"/>
</dbReference>
<dbReference type="Pfam" id="PF12914">
    <property type="entry name" value="SH3_7"/>
    <property type="match status" value="1"/>
</dbReference>
<dbReference type="InterPro" id="IPR039439">
    <property type="entry name" value="SH3b1_dom"/>
</dbReference>
<gene>
    <name evidence="9" type="ORF">GKC30_06730</name>
</gene>
<dbReference type="Pfam" id="PF00877">
    <property type="entry name" value="NLPC_P60"/>
    <property type="match status" value="1"/>
</dbReference>
<feature type="domain" description="NLPC/P60 N-terminal" evidence="6">
    <location>
        <begin position="28"/>
        <end position="138"/>
    </location>
</feature>
<protein>
    <submittedName>
        <fullName evidence="9">Glycoside hydrolase</fullName>
    </submittedName>
</protein>
<dbReference type="InterPro" id="IPR026864">
    <property type="entry name" value="SH3b2-type_SH3"/>
</dbReference>
<sequence length="467" mass="50639">MRTSVRPIAIVKKSRPARTIRPSLAIALVWILVLTGCTPRTPDGPAADLIPLAQDAGVYHGLDPEQPLIANTAQTLAYAEFLQAHFAPWEPDRTPIEADAAYWGLTHFGTAHLFGENTLARDPDWIKRLGRYARADSYPSMNRRAIAVTNVNMRVLPTLPPTFYDPSRAGEGFPFDMMQNSLVAAGTPLLATHTSEDRAWVLVEARYAFGWVRATDIAWVDDGFETFFRTGTYAAIVRDDVPVVDGDGVFRFDAHIGWILPVLQGGFGDNGMALVIPVRDRRGDAVAQVAFLPSSVVRPAPLAATPANFTALINAMLGRPYGWGGLYEGRDCSMAVMDLMAPFGIFLPRNSRPQAASGEVATIAGLDRQAKKRFILARATPFMTLVGKPGHIMLYIGQHDGEPVVFHAVWGLRTMHQGKPGREVIGSAVITTLEPGLELPTLSRPDGILLETVTSINTLGPASGATP</sequence>
<keyword evidence="4" id="KW-0788">Thiol protease</keyword>
<name>A0A7K1KN63_9BACT</name>
<evidence type="ECO:0000259" key="6">
    <source>
        <dbReference type="Pfam" id="PF12912"/>
    </source>
</evidence>
<comment type="similarity">
    <text evidence="1">Belongs to the peptidase C40 family.</text>
</comment>
<evidence type="ECO:0000259" key="5">
    <source>
        <dbReference type="Pfam" id="PF00877"/>
    </source>
</evidence>
<dbReference type="Pfam" id="PF12913">
    <property type="entry name" value="SH3_6"/>
    <property type="match status" value="1"/>
</dbReference>
<evidence type="ECO:0000256" key="2">
    <source>
        <dbReference type="ARBA" id="ARBA00022670"/>
    </source>
</evidence>
<dbReference type="SUPFAM" id="SSF54001">
    <property type="entry name" value="Cysteine proteinases"/>
    <property type="match status" value="1"/>
</dbReference>
<dbReference type="GO" id="GO:0008234">
    <property type="term" value="F:cysteine-type peptidase activity"/>
    <property type="evidence" value="ECO:0007669"/>
    <property type="project" value="UniProtKB-KW"/>
</dbReference>
<feature type="domain" description="SH3b1" evidence="7">
    <location>
        <begin position="161"/>
        <end position="213"/>
    </location>
</feature>
<dbReference type="PIRSF" id="PIRSF019015">
    <property type="entry name" value="P60_peptidase_YkfC"/>
    <property type="match status" value="1"/>
</dbReference>
<dbReference type="InterPro" id="IPR038765">
    <property type="entry name" value="Papain-like_cys_pep_sf"/>
</dbReference>
<evidence type="ECO:0000256" key="4">
    <source>
        <dbReference type="ARBA" id="ARBA00022807"/>
    </source>
</evidence>
<evidence type="ECO:0000256" key="1">
    <source>
        <dbReference type="ARBA" id="ARBA00007074"/>
    </source>
</evidence>
<proteinExistence type="inferred from homology"/>
<dbReference type="InterPro" id="IPR000064">
    <property type="entry name" value="NLP_P60_dom"/>
</dbReference>